<gene>
    <name evidence="1" type="ORF">E2I14_17485</name>
</gene>
<proteinExistence type="predicted"/>
<dbReference type="EMBL" id="SMYL01000014">
    <property type="protein sequence ID" value="TDK61186.1"/>
    <property type="molecule type" value="Genomic_DNA"/>
</dbReference>
<reference evidence="1 2" key="1">
    <citation type="submission" date="2019-03" db="EMBL/GenBank/DDBJ databases">
        <title>Sapientia aquatica gen. nov., sp. nov., isolated from a crater lake.</title>
        <authorList>
            <person name="Felfoldi T."/>
            <person name="Szabo A."/>
            <person name="Toth E."/>
            <person name="Schumann P."/>
            <person name="Keki Z."/>
            <person name="Marialigeti K."/>
            <person name="Mathe I."/>
        </authorList>
    </citation>
    <scope>NUCLEOTIDE SEQUENCE [LARGE SCALE GENOMIC DNA]</scope>
    <source>
        <strain evidence="1 2">SA-152</strain>
    </source>
</reference>
<dbReference type="Pfam" id="PF04134">
    <property type="entry name" value="DCC1-like"/>
    <property type="match status" value="1"/>
</dbReference>
<dbReference type="GO" id="GO:0015035">
    <property type="term" value="F:protein-disulfide reductase activity"/>
    <property type="evidence" value="ECO:0007669"/>
    <property type="project" value="InterPro"/>
</dbReference>
<evidence type="ECO:0000313" key="2">
    <source>
        <dbReference type="Proteomes" id="UP000294829"/>
    </source>
</evidence>
<keyword evidence="2" id="KW-1185">Reference proteome</keyword>
<evidence type="ECO:0000313" key="1">
    <source>
        <dbReference type="EMBL" id="TDK61186.1"/>
    </source>
</evidence>
<name>A0A4R5VRT9_9BURK</name>
<dbReference type="Proteomes" id="UP000294829">
    <property type="component" value="Unassembled WGS sequence"/>
</dbReference>
<dbReference type="RefSeq" id="WP_133330924.1">
    <property type="nucleotide sequence ID" value="NZ_SMYL01000014.1"/>
</dbReference>
<dbReference type="InterPro" id="IPR007263">
    <property type="entry name" value="DCC1-like"/>
</dbReference>
<protein>
    <submittedName>
        <fullName evidence="1">DUF393 domain-containing protein</fullName>
    </submittedName>
</protein>
<dbReference type="OrthoDB" id="9180348at2"/>
<dbReference type="AlphaFoldDB" id="A0A4R5VRT9"/>
<sequence>MDNQNSSAKDVWLVYDGECPVCKMYSKYIRIRAAVGELHLVDARRPSQLLAEITAAGLDIDQGMVLKFDGAIYYGPDAIHMLTLLSSASGAFNTINYYVFRTRFGAQIFYPICKAFRAALLKIFGIRYINNLNQIK</sequence>
<organism evidence="1 2">
    <name type="scientific">Sapientia aquatica</name>
    <dbReference type="NCBI Taxonomy" id="1549640"/>
    <lineage>
        <taxon>Bacteria</taxon>
        <taxon>Pseudomonadati</taxon>
        <taxon>Pseudomonadota</taxon>
        <taxon>Betaproteobacteria</taxon>
        <taxon>Burkholderiales</taxon>
        <taxon>Oxalobacteraceae</taxon>
        <taxon>Sapientia</taxon>
    </lineage>
</organism>
<comment type="caution">
    <text evidence="1">The sequence shown here is derived from an EMBL/GenBank/DDBJ whole genome shotgun (WGS) entry which is preliminary data.</text>
</comment>
<accession>A0A4R5VRT9</accession>